<dbReference type="CDD" id="cd01189">
    <property type="entry name" value="INT_ICEBs1_C_like"/>
    <property type="match status" value="1"/>
</dbReference>
<evidence type="ECO:0000313" key="9">
    <source>
        <dbReference type="Proteomes" id="UP000287756"/>
    </source>
</evidence>
<feature type="domain" description="Core-binding (CB)" evidence="7">
    <location>
        <begin position="62"/>
        <end position="145"/>
    </location>
</feature>
<dbReference type="InterPro" id="IPR002104">
    <property type="entry name" value="Integrase_catalytic"/>
</dbReference>
<sequence length="381" mass="44218">MADIYKTADGYGFRASMGKDPVTGRYIQKRFSGYTSKTQARQEKKRIELEVKQGTYLVDQDITLGDFLKEWLNHKGKHVTEGTMSHYRPYINKHLIPYLGHVEIGKLKPSHIQQLYDYYVEEELLTNQSIKHMHRVLHNAYNTAIKWEYVAKNPCLGATPPAPEKRMMQTWDEVDIETFLEENKEHRLYTFYLLSLSTGMRKGELLGLTWNNIDFTNNMLAVTQAIRKKKGGGYEIGKVKTKHAERTISLFDHVNEALKKHKREQMAYKMSNRQSYKDADLVFATSNGTHFNPHNIQRYWMKSLEESAVKTIRFHDMRHTHATLLLKMGVHPKVVQERLGHSSITVTLDLYSHVMPNIQKEAATDFGEKIFGHAKTKNDSL</sequence>
<evidence type="ECO:0000256" key="5">
    <source>
        <dbReference type="PROSITE-ProRule" id="PRU01248"/>
    </source>
</evidence>
<dbReference type="GO" id="GO:0015074">
    <property type="term" value="P:DNA integration"/>
    <property type="evidence" value="ECO:0007669"/>
    <property type="project" value="UniProtKB-KW"/>
</dbReference>
<dbReference type="InterPro" id="IPR013762">
    <property type="entry name" value="Integrase-like_cat_sf"/>
</dbReference>
<dbReference type="PROSITE" id="PS51900">
    <property type="entry name" value="CB"/>
    <property type="match status" value="1"/>
</dbReference>
<keyword evidence="2" id="KW-0229">DNA integration</keyword>
<evidence type="ECO:0000259" key="7">
    <source>
        <dbReference type="PROSITE" id="PS51900"/>
    </source>
</evidence>
<evidence type="ECO:0000256" key="2">
    <source>
        <dbReference type="ARBA" id="ARBA00022908"/>
    </source>
</evidence>
<evidence type="ECO:0000256" key="3">
    <source>
        <dbReference type="ARBA" id="ARBA00023125"/>
    </source>
</evidence>
<dbReference type="KEGG" id="hli:HLI_11870"/>
<dbReference type="PROSITE" id="PS51898">
    <property type="entry name" value="TYR_RECOMBINASE"/>
    <property type="match status" value="1"/>
</dbReference>
<protein>
    <recommendedName>
        <fullName evidence="10">Site-specific integrase</fullName>
    </recommendedName>
</protein>
<dbReference type="GO" id="GO:0006310">
    <property type="term" value="P:DNA recombination"/>
    <property type="evidence" value="ECO:0007669"/>
    <property type="project" value="UniProtKB-KW"/>
</dbReference>
<dbReference type="Pfam" id="PF00589">
    <property type="entry name" value="Phage_integrase"/>
    <property type="match status" value="1"/>
</dbReference>
<gene>
    <name evidence="8" type="ORF">HLI_11870</name>
</gene>
<keyword evidence="4" id="KW-0233">DNA recombination</keyword>
<evidence type="ECO:0000256" key="4">
    <source>
        <dbReference type="ARBA" id="ARBA00023172"/>
    </source>
</evidence>
<accession>A0A410MDR5</accession>
<dbReference type="Pfam" id="PF14657">
    <property type="entry name" value="Arm-DNA-bind_4"/>
    <property type="match status" value="1"/>
</dbReference>
<dbReference type="RefSeq" id="WP_128525120.1">
    <property type="nucleotide sequence ID" value="NZ_CP026118.1"/>
</dbReference>
<dbReference type="Proteomes" id="UP000287756">
    <property type="component" value="Chromosome"/>
</dbReference>
<feature type="domain" description="Tyr recombinase" evidence="6">
    <location>
        <begin position="166"/>
        <end position="364"/>
    </location>
</feature>
<reference evidence="8 9" key="1">
    <citation type="submission" date="2018-01" db="EMBL/GenBank/DDBJ databases">
        <title>The whole genome sequencing and assembly of Halobacillus litoralis ERB031 strain.</title>
        <authorList>
            <person name="Lee S.-J."/>
            <person name="Park M.-K."/>
            <person name="Kim J.-Y."/>
            <person name="Lee Y.-J."/>
            <person name="Yi H."/>
            <person name="Bahn Y.-S."/>
            <person name="Kim J.F."/>
            <person name="Lee D.-W."/>
        </authorList>
    </citation>
    <scope>NUCLEOTIDE SEQUENCE [LARGE SCALE GENOMIC DNA]</scope>
    <source>
        <strain evidence="8 9">ERB 031</strain>
    </source>
</reference>
<dbReference type="Pfam" id="PF14659">
    <property type="entry name" value="Phage_int_SAM_3"/>
    <property type="match status" value="1"/>
</dbReference>
<dbReference type="PANTHER" id="PTHR30629:SF2">
    <property type="entry name" value="PROPHAGE INTEGRASE INTS-RELATED"/>
    <property type="match status" value="1"/>
</dbReference>
<dbReference type="EMBL" id="CP026118">
    <property type="protein sequence ID" value="QAS52843.1"/>
    <property type="molecule type" value="Genomic_DNA"/>
</dbReference>
<organism evidence="8 9">
    <name type="scientific">Halobacillus litoralis</name>
    <dbReference type="NCBI Taxonomy" id="45668"/>
    <lineage>
        <taxon>Bacteria</taxon>
        <taxon>Bacillati</taxon>
        <taxon>Bacillota</taxon>
        <taxon>Bacilli</taxon>
        <taxon>Bacillales</taxon>
        <taxon>Bacillaceae</taxon>
        <taxon>Halobacillus</taxon>
    </lineage>
</organism>
<dbReference type="Gene3D" id="1.10.150.130">
    <property type="match status" value="1"/>
</dbReference>
<evidence type="ECO:0000313" key="8">
    <source>
        <dbReference type="EMBL" id="QAS52843.1"/>
    </source>
</evidence>
<evidence type="ECO:0000256" key="1">
    <source>
        <dbReference type="ARBA" id="ARBA00008857"/>
    </source>
</evidence>
<dbReference type="SUPFAM" id="SSF56349">
    <property type="entry name" value="DNA breaking-rejoining enzymes"/>
    <property type="match status" value="1"/>
</dbReference>
<comment type="similarity">
    <text evidence="1">Belongs to the 'phage' integrase family.</text>
</comment>
<dbReference type="GO" id="GO:0003677">
    <property type="term" value="F:DNA binding"/>
    <property type="evidence" value="ECO:0007669"/>
    <property type="project" value="UniProtKB-UniRule"/>
</dbReference>
<dbReference type="InterPro" id="IPR050808">
    <property type="entry name" value="Phage_Integrase"/>
</dbReference>
<dbReference type="InterPro" id="IPR028259">
    <property type="entry name" value="AP2-like_int_N"/>
</dbReference>
<dbReference type="OrthoDB" id="9803188at2"/>
<dbReference type="Gene3D" id="1.10.443.10">
    <property type="entry name" value="Intergrase catalytic core"/>
    <property type="match status" value="1"/>
</dbReference>
<proteinExistence type="inferred from homology"/>
<evidence type="ECO:0000259" key="6">
    <source>
        <dbReference type="PROSITE" id="PS51898"/>
    </source>
</evidence>
<dbReference type="PANTHER" id="PTHR30629">
    <property type="entry name" value="PROPHAGE INTEGRASE"/>
    <property type="match status" value="1"/>
</dbReference>
<keyword evidence="3 5" id="KW-0238">DNA-binding</keyword>
<dbReference type="InterPro" id="IPR044068">
    <property type="entry name" value="CB"/>
</dbReference>
<dbReference type="InterPro" id="IPR011010">
    <property type="entry name" value="DNA_brk_join_enz"/>
</dbReference>
<dbReference type="InterPro" id="IPR010998">
    <property type="entry name" value="Integrase_recombinase_N"/>
</dbReference>
<name>A0A410MDR5_9BACI</name>
<evidence type="ECO:0008006" key="10">
    <source>
        <dbReference type="Google" id="ProtNLM"/>
    </source>
</evidence>
<dbReference type="AlphaFoldDB" id="A0A410MDR5"/>
<dbReference type="InterPro" id="IPR004107">
    <property type="entry name" value="Integrase_SAM-like_N"/>
</dbReference>